<dbReference type="Proteomes" id="UP000028760">
    <property type="component" value="Unassembled WGS sequence"/>
</dbReference>
<evidence type="ECO:0000313" key="2">
    <source>
        <dbReference type="Ensembl" id="ENSPFOP00000028250.1"/>
    </source>
</evidence>
<keyword evidence="3" id="KW-1185">Reference proteome</keyword>
<feature type="region of interest" description="Disordered" evidence="1">
    <location>
        <begin position="33"/>
        <end position="57"/>
    </location>
</feature>
<evidence type="ECO:0000256" key="1">
    <source>
        <dbReference type="SAM" id="MobiDB-lite"/>
    </source>
</evidence>
<dbReference type="Ensembl" id="ENSPFOT00000022093.1">
    <property type="protein sequence ID" value="ENSPFOP00000028250.1"/>
    <property type="gene ID" value="ENSPFOG00000023443.1"/>
</dbReference>
<evidence type="ECO:0000313" key="3">
    <source>
        <dbReference type="Proteomes" id="UP000028760"/>
    </source>
</evidence>
<dbReference type="AlphaFoldDB" id="A0A096MA09"/>
<protein>
    <submittedName>
        <fullName evidence="2">Uncharacterized protein</fullName>
    </submittedName>
</protein>
<reference evidence="2" key="2">
    <citation type="submission" date="2025-08" db="UniProtKB">
        <authorList>
            <consortium name="Ensembl"/>
        </authorList>
    </citation>
    <scope>IDENTIFICATION</scope>
</reference>
<reference evidence="2" key="3">
    <citation type="submission" date="2025-09" db="UniProtKB">
        <authorList>
            <consortium name="Ensembl"/>
        </authorList>
    </citation>
    <scope>IDENTIFICATION</scope>
</reference>
<sequence length="57" mass="6297">MEQQDSSLEDILTDQEISAGNIEKQNNSLVSAEESIVGVQETVDTTEKEQPSKSEEQ</sequence>
<feature type="region of interest" description="Disordered" evidence="1">
    <location>
        <begin position="1"/>
        <end position="20"/>
    </location>
</feature>
<proteinExistence type="predicted"/>
<dbReference type="EMBL" id="AYCK01008464">
    <property type="status" value="NOT_ANNOTATED_CDS"/>
    <property type="molecule type" value="Genomic_DNA"/>
</dbReference>
<feature type="compositionally biased region" description="Basic and acidic residues" evidence="1">
    <location>
        <begin position="45"/>
        <end position="57"/>
    </location>
</feature>
<reference evidence="3" key="1">
    <citation type="submission" date="2013-10" db="EMBL/GenBank/DDBJ databases">
        <authorList>
            <person name="Schartl M."/>
            <person name="Warren W."/>
        </authorList>
    </citation>
    <scope>NUCLEOTIDE SEQUENCE [LARGE SCALE GENOMIC DNA]</scope>
    <source>
        <strain evidence="3">female</strain>
    </source>
</reference>
<organism evidence="2 3">
    <name type="scientific">Poecilia formosa</name>
    <name type="common">Amazon molly</name>
    <name type="synonym">Limia formosa</name>
    <dbReference type="NCBI Taxonomy" id="48698"/>
    <lineage>
        <taxon>Eukaryota</taxon>
        <taxon>Metazoa</taxon>
        <taxon>Chordata</taxon>
        <taxon>Craniata</taxon>
        <taxon>Vertebrata</taxon>
        <taxon>Euteleostomi</taxon>
        <taxon>Actinopterygii</taxon>
        <taxon>Neopterygii</taxon>
        <taxon>Teleostei</taxon>
        <taxon>Neoteleostei</taxon>
        <taxon>Acanthomorphata</taxon>
        <taxon>Ovalentaria</taxon>
        <taxon>Atherinomorphae</taxon>
        <taxon>Cyprinodontiformes</taxon>
        <taxon>Poeciliidae</taxon>
        <taxon>Poeciliinae</taxon>
        <taxon>Poecilia</taxon>
    </lineage>
</organism>
<accession>A0A096MA09</accession>
<name>A0A096MA09_POEFO</name>